<dbReference type="Gene3D" id="3.20.20.80">
    <property type="entry name" value="Glycosidases"/>
    <property type="match status" value="1"/>
</dbReference>
<dbReference type="InterPro" id="IPR017853">
    <property type="entry name" value="GH"/>
</dbReference>
<comment type="similarity">
    <text evidence="1">Belongs to the glycosyl hydrolase 25 family.</text>
</comment>
<evidence type="ECO:0000313" key="5">
    <source>
        <dbReference type="Proteomes" id="UP000216035"/>
    </source>
</evidence>
<dbReference type="GO" id="GO:0003796">
    <property type="term" value="F:lysozyme activity"/>
    <property type="evidence" value="ECO:0007669"/>
    <property type="project" value="InterPro"/>
</dbReference>
<reference evidence="4 5" key="1">
    <citation type="submission" date="2017-07" db="EMBL/GenBank/DDBJ databases">
        <title>Flavobacterium cyanobacteriorum sp. nov., isolated from cyanobacterial aggregates in a eutrophic lake.</title>
        <authorList>
            <person name="Cai H."/>
        </authorList>
    </citation>
    <scope>NUCLEOTIDE SEQUENCE [LARGE SCALE GENOMIC DNA]</scope>
    <source>
        <strain evidence="4 5">TH167</strain>
    </source>
</reference>
<dbReference type="GO" id="GO:0009253">
    <property type="term" value="P:peptidoglycan catabolic process"/>
    <property type="evidence" value="ECO:0007669"/>
    <property type="project" value="InterPro"/>
</dbReference>
<dbReference type="SMART" id="SM00641">
    <property type="entry name" value="Glyco_25"/>
    <property type="match status" value="1"/>
</dbReference>
<dbReference type="InterPro" id="IPR018077">
    <property type="entry name" value="Glyco_hydro_fam25_subgr"/>
</dbReference>
<protein>
    <recommendedName>
        <fullName evidence="6">Glycoside hydrolase</fullName>
    </recommendedName>
</protein>
<keyword evidence="2" id="KW-0378">Hydrolase</keyword>
<dbReference type="GO" id="GO:0016998">
    <property type="term" value="P:cell wall macromolecule catabolic process"/>
    <property type="evidence" value="ECO:0007669"/>
    <property type="project" value="InterPro"/>
</dbReference>
<dbReference type="EMBL" id="NOXX01000194">
    <property type="protein sequence ID" value="OYQ44240.1"/>
    <property type="molecule type" value="Genomic_DNA"/>
</dbReference>
<dbReference type="Proteomes" id="UP000216035">
    <property type="component" value="Unassembled WGS sequence"/>
</dbReference>
<dbReference type="OrthoDB" id="9798192at2"/>
<evidence type="ECO:0008006" key="6">
    <source>
        <dbReference type="Google" id="ProtNLM"/>
    </source>
</evidence>
<gene>
    <name evidence="4" type="ORF">CHX27_07995</name>
</gene>
<evidence type="ECO:0000313" key="4">
    <source>
        <dbReference type="EMBL" id="OYQ44240.1"/>
    </source>
</evidence>
<dbReference type="AlphaFoldDB" id="A0A255ZU13"/>
<dbReference type="PROSITE" id="PS51904">
    <property type="entry name" value="GLYCOSYL_HYDROL_F25_2"/>
    <property type="match status" value="1"/>
</dbReference>
<dbReference type="InterPro" id="IPR002053">
    <property type="entry name" value="Glyco_hydro_25"/>
</dbReference>
<accession>A0A255ZU13</accession>
<keyword evidence="5" id="KW-1185">Reference proteome</keyword>
<dbReference type="PANTHER" id="PTHR34135">
    <property type="entry name" value="LYSOZYME"/>
    <property type="match status" value="1"/>
</dbReference>
<comment type="caution">
    <text evidence="4">The sequence shown here is derived from an EMBL/GenBank/DDBJ whole genome shotgun (WGS) entry which is preliminary data.</text>
</comment>
<sequence length="282" mass="32508">MPRNVNPRKRAPRRKSNPKNQLRNRIFLLLFLCGTVALLIVLNKATLLRYLGFVTNRYEQRASNAANTNQRTKEVFTSFPKSTFGIDVSEYQGRIRWQEVDSAYGKPIEFVVLRATAGTNYVDKQFKGNWKAVRKLAVIRGAYHYFRPDENSSAQAENFIKTVQLKPGDLPPILDIERVSSVQSLHNLRKGLRNWLDLVEAHYGVKPIIYSGKKFKEAFLEEEFSGYRFWIAAYTVTQREFPPQQLFWQFSESGSIPGIRGPVDLNIYRGNSEALNRLTIGR</sequence>
<dbReference type="PANTHER" id="PTHR34135:SF2">
    <property type="entry name" value="LYSOZYME"/>
    <property type="match status" value="1"/>
</dbReference>
<dbReference type="GO" id="GO:0016052">
    <property type="term" value="P:carbohydrate catabolic process"/>
    <property type="evidence" value="ECO:0007669"/>
    <property type="project" value="TreeGrafter"/>
</dbReference>
<dbReference type="Pfam" id="PF01183">
    <property type="entry name" value="Glyco_hydro_25"/>
    <property type="match status" value="1"/>
</dbReference>
<evidence type="ECO:0000256" key="1">
    <source>
        <dbReference type="ARBA" id="ARBA00010646"/>
    </source>
</evidence>
<dbReference type="SUPFAM" id="SSF51445">
    <property type="entry name" value="(Trans)glycosidases"/>
    <property type="match status" value="1"/>
</dbReference>
<evidence type="ECO:0000256" key="3">
    <source>
        <dbReference type="ARBA" id="ARBA00023295"/>
    </source>
</evidence>
<name>A0A255ZU13_9FLAO</name>
<organism evidence="4 5">
    <name type="scientific">Flavobacterium aurantiibacter</name>
    <dbReference type="NCBI Taxonomy" id="2023067"/>
    <lineage>
        <taxon>Bacteria</taxon>
        <taxon>Pseudomonadati</taxon>
        <taxon>Bacteroidota</taxon>
        <taxon>Flavobacteriia</taxon>
        <taxon>Flavobacteriales</taxon>
        <taxon>Flavobacteriaceae</taxon>
        <taxon>Flavobacterium</taxon>
    </lineage>
</organism>
<keyword evidence="3" id="KW-0326">Glycosidase</keyword>
<dbReference type="CDD" id="cd06524">
    <property type="entry name" value="GH25_YegX-like"/>
    <property type="match status" value="1"/>
</dbReference>
<evidence type="ECO:0000256" key="2">
    <source>
        <dbReference type="ARBA" id="ARBA00022801"/>
    </source>
</evidence>
<proteinExistence type="inferred from homology"/>